<protein>
    <submittedName>
        <fullName evidence="1">Uncharacterized protein</fullName>
    </submittedName>
</protein>
<gene>
    <name evidence="1" type="ORF">BBRV_LOCUS22640</name>
</gene>
<sequence length="85" mass="9019">MPPLILSESAAIPAIPSPGSRNCLSDVLGGAAECNGQQEPEQQHADASGWELWRIIRALGDVVTRTGGGGAWQGQQWWPLLTLSL</sequence>
<proteinExistence type="predicted"/>
<reference evidence="1" key="1">
    <citation type="submission" date="2020-07" db="EMBL/GenBank/DDBJ databases">
        <authorList>
            <person name="Ferguson B K."/>
        </authorList>
    </citation>
    <scope>NUCLEOTIDE SEQUENCE</scope>
    <source>
        <strain evidence="1">L06</strain>
    </source>
</reference>
<accession>A0A6V7IJI9</accession>
<dbReference type="AlphaFoldDB" id="A0A6V7IJI9"/>
<evidence type="ECO:0000313" key="1">
    <source>
        <dbReference type="EMBL" id="CAD1537872.1"/>
    </source>
</evidence>
<organism evidence="1">
    <name type="scientific">Bracon brevicornis</name>
    <dbReference type="NCBI Taxonomy" id="1563983"/>
    <lineage>
        <taxon>Eukaryota</taxon>
        <taxon>Metazoa</taxon>
        <taxon>Ecdysozoa</taxon>
        <taxon>Arthropoda</taxon>
        <taxon>Hexapoda</taxon>
        <taxon>Insecta</taxon>
        <taxon>Pterygota</taxon>
        <taxon>Neoptera</taxon>
        <taxon>Endopterygota</taxon>
        <taxon>Hymenoptera</taxon>
        <taxon>Apocrita</taxon>
        <taxon>Ichneumonoidea</taxon>
        <taxon>Braconidae</taxon>
        <taxon>Braconinae</taxon>
        <taxon>Bracon</taxon>
    </lineage>
</organism>
<name>A0A6V7IJI9_9HYME</name>
<dbReference type="EMBL" id="CADCXW020000003">
    <property type="protein sequence ID" value="CAD1537872.1"/>
    <property type="molecule type" value="Genomic_DNA"/>
</dbReference>